<dbReference type="InterPro" id="IPR050061">
    <property type="entry name" value="MurCDEF_pg_biosynth"/>
</dbReference>
<dbReference type="InterPro" id="IPR005758">
    <property type="entry name" value="UDP-N-AcMur_Ala_ligase_MurC"/>
</dbReference>
<dbReference type="Gene3D" id="3.40.1190.10">
    <property type="entry name" value="Mur-like, catalytic domain"/>
    <property type="match status" value="1"/>
</dbReference>
<evidence type="ECO:0000256" key="9">
    <source>
        <dbReference type="ARBA" id="ARBA00022960"/>
    </source>
</evidence>
<accession>A0A1B7LZ94</accession>
<dbReference type="InterPro" id="IPR036615">
    <property type="entry name" value="Mur_ligase_C_dom_sf"/>
</dbReference>
<comment type="pathway">
    <text evidence="2 14">Cell wall biogenesis; peptidoglycan biosynthesis.</text>
</comment>
<dbReference type="Pfam" id="PF02875">
    <property type="entry name" value="Mur_ligase_C"/>
    <property type="match status" value="1"/>
</dbReference>
<name>A0A1B7LZ94_9MICC</name>
<dbReference type="SUPFAM" id="SSF51984">
    <property type="entry name" value="MurCD N-terminal domain"/>
    <property type="match status" value="1"/>
</dbReference>
<dbReference type="SUPFAM" id="SSF53623">
    <property type="entry name" value="MurD-like peptide ligases, catalytic domain"/>
    <property type="match status" value="1"/>
</dbReference>
<comment type="function">
    <text evidence="14">Cell wall formation.</text>
</comment>
<organism evidence="18 19">
    <name type="scientific">Enteractinococcus helveticum</name>
    <dbReference type="NCBI Taxonomy" id="1837282"/>
    <lineage>
        <taxon>Bacteria</taxon>
        <taxon>Bacillati</taxon>
        <taxon>Actinomycetota</taxon>
        <taxon>Actinomycetes</taxon>
        <taxon>Micrococcales</taxon>
        <taxon>Micrococcaceae</taxon>
    </lineage>
</organism>
<feature type="domain" description="Mur ligase central" evidence="17">
    <location>
        <begin position="125"/>
        <end position="328"/>
    </location>
</feature>
<dbReference type="GO" id="GO:0071555">
    <property type="term" value="P:cell wall organization"/>
    <property type="evidence" value="ECO:0007669"/>
    <property type="project" value="UniProtKB-KW"/>
</dbReference>
<keyword evidence="11 14" id="KW-0131">Cell cycle</keyword>
<keyword evidence="6 14" id="KW-0132">Cell division</keyword>
<dbReference type="GO" id="GO:0009252">
    <property type="term" value="P:peptidoglycan biosynthetic process"/>
    <property type="evidence" value="ECO:0007669"/>
    <property type="project" value="UniProtKB-UniRule"/>
</dbReference>
<evidence type="ECO:0000256" key="2">
    <source>
        <dbReference type="ARBA" id="ARBA00004752"/>
    </source>
</evidence>
<dbReference type="GO" id="GO:0005524">
    <property type="term" value="F:ATP binding"/>
    <property type="evidence" value="ECO:0007669"/>
    <property type="project" value="UniProtKB-UniRule"/>
</dbReference>
<evidence type="ECO:0000256" key="7">
    <source>
        <dbReference type="ARBA" id="ARBA00022741"/>
    </source>
</evidence>
<comment type="catalytic activity">
    <reaction evidence="13 14">
        <text>UDP-N-acetyl-alpha-D-muramate + L-alanine + ATP = UDP-N-acetyl-alpha-D-muramoyl-L-alanine + ADP + phosphate + H(+)</text>
        <dbReference type="Rhea" id="RHEA:23372"/>
        <dbReference type="ChEBI" id="CHEBI:15378"/>
        <dbReference type="ChEBI" id="CHEBI:30616"/>
        <dbReference type="ChEBI" id="CHEBI:43474"/>
        <dbReference type="ChEBI" id="CHEBI:57972"/>
        <dbReference type="ChEBI" id="CHEBI:70757"/>
        <dbReference type="ChEBI" id="CHEBI:83898"/>
        <dbReference type="ChEBI" id="CHEBI:456216"/>
        <dbReference type="EC" id="6.3.2.8"/>
    </reaction>
</comment>
<proteinExistence type="inferred from homology"/>
<dbReference type="PANTHER" id="PTHR43445">
    <property type="entry name" value="UDP-N-ACETYLMURAMATE--L-ALANINE LIGASE-RELATED"/>
    <property type="match status" value="1"/>
</dbReference>
<evidence type="ECO:0000256" key="10">
    <source>
        <dbReference type="ARBA" id="ARBA00022984"/>
    </source>
</evidence>
<evidence type="ECO:0000256" key="12">
    <source>
        <dbReference type="ARBA" id="ARBA00023316"/>
    </source>
</evidence>
<dbReference type="GO" id="GO:0051301">
    <property type="term" value="P:cell division"/>
    <property type="evidence" value="ECO:0007669"/>
    <property type="project" value="UniProtKB-KW"/>
</dbReference>
<dbReference type="RefSeq" id="WP_043057879.1">
    <property type="nucleotide sequence ID" value="NZ_LXEY01000018.1"/>
</dbReference>
<dbReference type="GO" id="GO:0008763">
    <property type="term" value="F:UDP-N-acetylmuramate-L-alanine ligase activity"/>
    <property type="evidence" value="ECO:0007669"/>
    <property type="project" value="UniProtKB-UniRule"/>
</dbReference>
<feature type="domain" description="Mur ligase C-terminal" evidence="16">
    <location>
        <begin position="350"/>
        <end position="484"/>
    </location>
</feature>
<dbReference type="SUPFAM" id="SSF53244">
    <property type="entry name" value="MurD-like peptide ligases, peptide-binding domain"/>
    <property type="match status" value="1"/>
</dbReference>
<dbReference type="Pfam" id="PF08245">
    <property type="entry name" value="Mur_ligase_M"/>
    <property type="match status" value="1"/>
</dbReference>
<dbReference type="InterPro" id="IPR036565">
    <property type="entry name" value="Mur-like_cat_sf"/>
</dbReference>
<evidence type="ECO:0000256" key="11">
    <source>
        <dbReference type="ARBA" id="ARBA00023306"/>
    </source>
</evidence>
<dbReference type="AlphaFoldDB" id="A0A1B7LZ94"/>
<keyword evidence="7 14" id="KW-0547">Nucleotide-binding</keyword>
<dbReference type="Gene3D" id="3.90.190.20">
    <property type="entry name" value="Mur ligase, C-terminal domain"/>
    <property type="match status" value="1"/>
</dbReference>
<evidence type="ECO:0000256" key="13">
    <source>
        <dbReference type="ARBA" id="ARBA00047833"/>
    </source>
</evidence>
<dbReference type="STRING" id="1837282.A6F49_10145"/>
<dbReference type="InterPro" id="IPR000713">
    <property type="entry name" value="Mur_ligase_N"/>
</dbReference>
<feature type="domain" description="Mur ligase N-terminal catalytic" evidence="15">
    <location>
        <begin position="14"/>
        <end position="120"/>
    </location>
</feature>
<dbReference type="Proteomes" id="UP000078292">
    <property type="component" value="Unassembled WGS sequence"/>
</dbReference>
<evidence type="ECO:0000256" key="8">
    <source>
        <dbReference type="ARBA" id="ARBA00022840"/>
    </source>
</evidence>
<dbReference type="InterPro" id="IPR004101">
    <property type="entry name" value="Mur_ligase_C"/>
</dbReference>
<evidence type="ECO:0000256" key="1">
    <source>
        <dbReference type="ARBA" id="ARBA00004496"/>
    </source>
</evidence>
<dbReference type="OrthoDB" id="9804126at2"/>
<dbReference type="HAMAP" id="MF_00046">
    <property type="entry name" value="MurC"/>
    <property type="match status" value="1"/>
</dbReference>
<keyword evidence="5 14" id="KW-0436">Ligase</keyword>
<evidence type="ECO:0000256" key="5">
    <source>
        <dbReference type="ARBA" id="ARBA00022598"/>
    </source>
</evidence>
<dbReference type="GO" id="GO:0005737">
    <property type="term" value="C:cytoplasm"/>
    <property type="evidence" value="ECO:0007669"/>
    <property type="project" value="UniProtKB-SubCell"/>
</dbReference>
<dbReference type="EMBL" id="LXEY01000018">
    <property type="protein sequence ID" value="OAV60842.1"/>
    <property type="molecule type" value="Genomic_DNA"/>
</dbReference>
<evidence type="ECO:0000259" key="16">
    <source>
        <dbReference type="Pfam" id="PF02875"/>
    </source>
</evidence>
<keyword evidence="19" id="KW-1185">Reference proteome</keyword>
<comment type="similarity">
    <text evidence="14">Belongs to the MurCDEF family.</text>
</comment>
<dbReference type="UniPathway" id="UPA00219"/>
<evidence type="ECO:0000256" key="6">
    <source>
        <dbReference type="ARBA" id="ARBA00022618"/>
    </source>
</evidence>
<dbReference type="Pfam" id="PF01225">
    <property type="entry name" value="Mur_ligase"/>
    <property type="match status" value="1"/>
</dbReference>
<keyword evidence="8 14" id="KW-0067">ATP-binding</keyword>
<evidence type="ECO:0000259" key="17">
    <source>
        <dbReference type="Pfam" id="PF08245"/>
    </source>
</evidence>
<dbReference type="EC" id="6.3.2.8" evidence="3 14"/>
<comment type="caution">
    <text evidence="18">The sequence shown here is derived from an EMBL/GenBank/DDBJ whole genome shotgun (WGS) entry which is preliminary data.</text>
</comment>
<dbReference type="PANTHER" id="PTHR43445:SF3">
    <property type="entry name" value="UDP-N-ACETYLMURAMATE--L-ALANINE LIGASE"/>
    <property type="match status" value="1"/>
</dbReference>
<reference evidence="18 19" key="1">
    <citation type="submission" date="2016-04" db="EMBL/GenBank/DDBJ databases">
        <title>First whole genome shotgun sequence of the bacterium Enteractinococcus sp. strain UASWS1574.</title>
        <authorList>
            <person name="Crovadore J."/>
            <person name="Chablais R."/>
            <person name="Lefort F."/>
        </authorList>
    </citation>
    <scope>NUCLEOTIDE SEQUENCE [LARGE SCALE GENOMIC DNA]</scope>
    <source>
        <strain evidence="18 19">UASWS1574</strain>
    </source>
</reference>
<keyword evidence="9 14" id="KW-0133">Cell shape</keyword>
<comment type="subcellular location">
    <subcellularLocation>
        <location evidence="1 14">Cytoplasm</location>
    </subcellularLocation>
</comment>
<evidence type="ECO:0000256" key="4">
    <source>
        <dbReference type="ARBA" id="ARBA00022490"/>
    </source>
</evidence>
<evidence type="ECO:0000256" key="3">
    <source>
        <dbReference type="ARBA" id="ARBA00012211"/>
    </source>
</evidence>
<feature type="binding site" evidence="14">
    <location>
        <begin position="127"/>
        <end position="133"/>
    </location>
    <ligand>
        <name>ATP</name>
        <dbReference type="ChEBI" id="CHEBI:30616"/>
    </ligand>
</feature>
<sequence length="502" mass="52772">MTTPAIPALTEIQHAHFLGIGGVGVSGIAHIFAARGITVTGTDAKDLPVMQQLRNLGATLYVGYSADNIAQAQTDTGQPIDVIIASTVAGPDNPERQAAETAGIPVYHRSQGLAAAMQGKKVLTIAGTHGKTTTSSMAAVMFAAAGYEPSYAVGATIANLGTNADHGAGEWFIAEADESDGSLLNYRPDISIVTNIEADHLDYYGTEAAVHQVFTDFANLIHPDGALIVCADDPGAEALGQRYRDAATSGTPRAKVYTYGLLTSLNPAETTNTHEQHLDLAITDIQPDASGTGQQVTYRFADGSHQIVRLATPGRHNALNAAGVLLAAVVAGIPADAAAEGLSTFTGSARRFEHHGTINEIRVYDDYAHHPTEVTAAITAANAMAAGNKVHVIFQPHLYSRTRDFATEFAEALSNASTCRVLDIYQARETPLDGVTAELITSQLSDELKTRYPHATRVASREHAVASVVQAATPGDIILTLGAGDVNQLIDDILAGLQQRNP</sequence>
<evidence type="ECO:0000256" key="14">
    <source>
        <dbReference type="HAMAP-Rule" id="MF_00046"/>
    </source>
</evidence>
<keyword evidence="4 14" id="KW-0963">Cytoplasm</keyword>
<evidence type="ECO:0000313" key="18">
    <source>
        <dbReference type="EMBL" id="OAV60842.1"/>
    </source>
</evidence>
<evidence type="ECO:0000259" key="15">
    <source>
        <dbReference type="Pfam" id="PF01225"/>
    </source>
</evidence>
<gene>
    <name evidence="14" type="primary">murC</name>
    <name evidence="18" type="ORF">A6F49_10145</name>
</gene>
<dbReference type="NCBIfam" id="TIGR01082">
    <property type="entry name" value="murC"/>
    <property type="match status" value="1"/>
</dbReference>
<evidence type="ECO:0000313" key="19">
    <source>
        <dbReference type="Proteomes" id="UP000078292"/>
    </source>
</evidence>
<dbReference type="GO" id="GO:0008360">
    <property type="term" value="P:regulation of cell shape"/>
    <property type="evidence" value="ECO:0007669"/>
    <property type="project" value="UniProtKB-KW"/>
</dbReference>
<dbReference type="InterPro" id="IPR013221">
    <property type="entry name" value="Mur_ligase_cen"/>
</dbReference>
<protein>
    <recommendedName>
        <fullName evidence="3 14">UDP-N-acetylmuramate--L-alanine ligase</fullName>
        <ecNumber evidence="3 14">6.3.2.8</ecNumber>
    </recommendedName>
    <alternativeName>
        <fullName evidence="14">UDP-N-acetylmuramoyl-L-alanine synthetase</fullName>
    </alternativeName>
</protein>
<dbReference type="Gene3D" id="3.40.50.720">
    <property type="entry name" value="NAD(P)-binding Rossmann-like Domain"/>
    <property type="match status" value="1"/>
</dbReference>
<keyword evidence="12 14" id="KW-0961">Cell wall biogenesis/degradation</keyword>
<keyword evidence="10 14" id="KW-0573">Peptidoglycan synthesis</keyword>